<dbReference type="PANTHER" id="PTHR23427:SF2">
    <property type="entry name" value="SURFEIT LOCUS PROTEIN 1"/>
    <property type="match status" value="1"/>
</dbReference>
<evidence type="ECO:0000256" key="5">
    <source>
        <dbReference type="ARBA" id="ARBA00023136"/>
    </source>
</evidence>
<comment type="caution">
    <text evidence="7">The sequence shown here is derived from an EMBL/GenBank/DDBJ whole genome shotgun (WGS) entry which is preliminary data.</text>
</comment>
<dbReference type="PANTHER" id="PTHR23427">
    <property type="entry name" value="SURFEIT LOCUS PROTEIN"/>
    <property type="match status" value="1"/>
</dbReference>
<name>A0A7X3LW20_9HYPH</name>
<proteinExistence type="inferred from homology"/>
<dbReference type="GO" id="GO:0005886">
    <property type="term" value="C:plasma membrane"/>
    <property type="evidence" value="ECO:0007669"/>
    <property type="project" value="UniProtKB-SubCell"/>
</dbReference>
<keyword evidence="6" id="KW-1003">Cell membrane</keyword>
<feature type="transmembrane region" description="Helical" evidence="6">
    <location>
        <begin position="209"/>
        <end position="229"/>
    </location>
</feature>
<dbReference type="EMBL" id="WUMV01000007">
    <property type="protein sequence ID" value="MXN66111.1"/>
    <property type="molecule type" value="Genomic_DNA"/>
</dbReference>
<dbReference type="CDD" id="cd06662">
    <property type="entry name" value="SURF1"/>
    <property type="match status" value="1"/>
</dbReference>
<gene>
    <name evidence="7" type="ORF">GR183_14445</name>
</gene>
<protein>
    <recommendedName>
        <fullName evidence="6">SURF1-like protein</fullName>
    </recommendedName>
</protein>
<sequence>MAATIAFAILVSLGSWQVQRLAWKENLIESVKARRDREPVPAPGPDHWHSFDENRWDYTPVTLTGRFLPGELYYFISLSMPNGPYSGPGYFVFNPFLTDKGWVAMVNRGFVPQDRWLPAQRPASSAPPEGAVTIEGLLRRPEHPNFLSYEPDLQKQVWFVREPERMARSLGVENPDIAPYAVDLFADSAEPDALPRGGETIVSFRNNHLQYAGTWFGLAAVLLVVYIAFVRSRFRQMKTADT</sequence>
<comment type="similarity">
    <text evidence="2 6">Belongs to the SURF1 family.</text>
</comment>
<dbReference type="InterPro" id="IPR002994">
    <property type="entry name" value="Surf1/Shy1"/>
</dbReference>
<keyword evidence="3 6" id="KW-0812">Transmembrane</keyword>
<evidence type="ECO:0000256" key="6">
    <source>
        <dbReference type="RuleBase" id="RU363076"/>
    </source>
</evidence>
<keyword evidence="4 6" id="KW-1133">Transmembrane helix</keyword>
<dbReference type="PROSITE" id="PS50895">
    <property type="entry name" value="SURF1"/>
    <property type="match status" value="1"/>
</dbReference>
<keyword evidence="5 6" id="KW-0472">Membrane</keyword>
<organism evidence="7 8">
    <name type="scientific">Stappia sediminis</name>
    <dbReference type="NCBI Taxonomy" id="2692190"/>
    <lineage>
        <taxon>Bacteria</taxon>
        <taxon>Pseudomonadati</taxon>
        <taxon>Pseudomonadota</taxon>
        <taxon>Alphaproteobacteria</taxon>
        <taxon>Hyphomicrobiales</taxon>
        <taxon>Stappiaceae</taxon>
        <taxon>Stappia</taxon>
    </lineage>
</organism>
<comment type="caution">
    <text evidence="6">Lacks conserved residue(s) required for the propagation of feature annotation.</text>
</comment>
<evidence type="ECO:0000256" key="2">
    <source>
        <dbReference type="ARBA" id="ARBA00007165"/>
    </source>
</evidence>
<evidence type="ECO:0000313" key="8">
    <source>
        <dbReference type="Proteomes" id="UP000433101"/>
    </source>
</evidence>
<evidence type="ECO:0000256" key="3">
    <source>
        <dbReference type="ARBA" id="ARBA00022692"/>
    </source>
</evidence>
<dbReference type="Proteomes" id="UP000433101">
    <property type="component" value="Unassembled WGS sequence"/>
</dbReference>
<dbReference type="InterPro" id="IPR045214">
    <property type="entry name" value="Surf1/Surf4"/>
</dbReference>
<accession>A0A7X3LW20</accession>
<keyword evidence="8" id="KW-1185">Reference proteome</keyword>
<evidence type="ECO:0000256" key="1">
    <source>
        <dbReference type="ARBA" id="ARBA00004370"/>
    </source>
</evidence>
<evidence type="ECO:0000256" key="4">
    <source>
        <dbReference type="ARBA" id="ARBA00022989"/>
    </source>
</evidence>
<reference evidence="7 8" key="1">
    <citation type="submission" date="2019-12" db="EMBL/GenBank/DDBJ databases">
        <authorList>
            <person name="Li M."/>
        </authorList>
    </citation>
    <scope>NUCLEOTIDE SEQUENCE [LARGE SCALE GENOMIC DNA]</scope>
    <source>
        <strain evidence="7 8">GBMRC 2046</strain>
    </source>
</reference>
<dbReference type="Pfam" id="PF02104">
    <property type="entry name" value="SURF1"/>
    <property type="match status" value="1"/>
</dbReference>
<comment type="subcellular location">
    <subcellularLocation>
        <location evidence="6">Cell membrane</location>
        <topology evidence="6">Multi-pass membrane protein</topology>
    </subcellularLocation>
    <subcellularLocation>
        <location evidence="1">Membrane</location>
    </subcellularLocation>
</comment>
<evidence type="ECO:0000313" key="7">
    <source>
        <dbReference type="EMBL" id="MXN66111.1"/>
    </source>
</evidence>
<dbReference type="AlphaFoldDB" id="A0A7X3LW20"/>